<dbReference type="Proteomes" id="UP000716291">
    <property type="component" value="Unassembled WGS sequence"/>
</dbReference>
<evidence type="ECO:0000313" key="2">
    <source>
        <dbReference type="EMBL" id="KAG1301118.1"/>
    </source>
</evidence>
<feature type="region of interest" description="Disordered" evidence="1">
    <location>
        <begin position="1"/>
        <end position="27"/>
    </location>
</feature>
<proteinExistence type="predicted"/>
<evidence type="ECO:0000256" key="1">
    <source>
        <dbReference type="SAM" id="MobiDB-lite"/>
    </source>
</evidence>
<accession>A0A9P6WXZ0</accession>
<dbReference type="EMBL" id="JAANQT010003363">
    <property type="protein sequence ID" value="KAG1301118.1"/>
    <property type="molecule type" value="Genomic_DNA"/>
</dbReference>
<dbReference type="AlphaFoldDB" id="A0A9P6WXZ0"/>
<protein>
    <submittedName>
        <fullName evidence="2">Uncharacterized protein</fullName>
    </submittedName>
</protein>
<keyword evidence="3" id="KW-1185">Reference proteome</keyword>
<name>A0A9P6WXZ0_RHIOR</name>
<reference evidence="2" key="1">
    <citation type="journal article" date="2020" name="Microb. Genom.">
        <title>Genetic diversity of clinical and environmental Mucorales isolates obtained from an investigation of mucormycosis cases among solid organ transplant recipients.</title>
        <authorList>
            <person name="Nguyen M.H."/>
            <person name="Kaul D."/>
            <person name="Muto C."/>
            <person name="Cheng S.J."/>
            <person name="Richter R.A."/>
            <person name="Bruno V.M."/>
            <person name="Liu G."/>
            <person name="Beyhan S."/>
            <person name="Sundermann A.J."/>
            <person name="Mounaud S."/>
            <person name="Pasculle A.W."/>
            <person name="Nierman W.C."/>
            <person name="Driscoll E."/>
            <person name="Cumbie R."/>
            <person name="Clancy C.J."/>
            <person name="Dupont C.L."/>
        </authorList>
    </citation>
    <scope>NUCLEOTIDE SEQUENCE</scope>
    <source>
        <strain evidence="2">GL11</strain>
    </source>
</reference>
<gene>
    <name evidence="2" type="ORF">G6F64_012084</name>
</gene>
<organism evidence="2 3">
    <name type="scientific">Rhizopus oryzae</name>
    <name type="common">Mucormycosis agent</name>
    <name type="synonym">Rhizopus arrhizus var. delemar</name>
    <dbReference type="NCBI Taxonomy" id="64495"/>
    <lineage>
        <taxon>Eukaryota</taxon>
        <taxon>Fungi</taxon>
        <taxon>Fungi incertae sedis</taxon>
        <taxon>Mucoromycota</taxon>
        <taxon>Mucoromycotina</taxon>
        <taxon>Mucoromycetes</taxon>
        <taxon>Mucorales</taxon>
        <taxon>Mucorineae</taxon>
        <taxon>Rhizopodaceae</taxon>
        <taxon>Rhizopus</taxon>
    </lineage>
</organism>
<sequence>MVLSDKISNQSVNADTQRPQAPEPTTKLKNMPWSQVVARKRTSLMNATFENNIHNSQQGKVIYSKVWRVGRSPGSVLLDMTDKSESPVQLMALIAKQFPSRIAVATTKEGSRKIAEINFDPLDPAIDQILKDGITFENDAVRLLPCRALDPAVPLVRLRLSNLPFLKEDILKEQLKMSLEPYGSVLDLGILRESHTGTYMVRR</sequence>
<evidence type="ECO:0000313" key="3">
    <source>
        <dbReference type="Proteomes" id="UP000716291"/>
    </source>
</evidence>
<comment type="caution">
    <text evidence="2">The sequence shown here is derived from an EMBL/GenBank/DDBJ whole genome shotgun (WGS) entry which is preliminary data.</text>
</comment>
<feature type="compositionally biased region" description="Polar residues" evidence="1">
    <location>
        <begin position="1"/>
        <end position="19"/>
    </location>
</feature>